<keyword evidence="3" id="KW-1185">Reference proteome</keyword>
<evidence type="ECO:0000256" key="1">
    <source>
        <dbReference type="SAM" id="MobiDB-lite"/>
    </source>
</evidence>
<name>A0A9Q1FFH7_SYNKA</name>
<proteinExistence type="predicted"/>
<gene>
    <name evidence="2" type="ORF">SKAU_G00201550</name>
</gene>
<evidence type="ECO:0000313" key="3">
    <source>
        <dbReference type="Proteomes" id="UP001152622"/>
    </source>
</evidence>
<comment type="caution">
    <text evidence="2">The sequence shown here is derived from an EMBL/GenBank/DDBJ whole genome shotgun (WGS) entry which is preliminary data.</text>
</comment>
<reference evidence="2" key="1">
    <citation type="journal article" date="2023" name="Science">
        <title>Genome structures resolve the early diversification of teleost fishes.</title>
        <authorList>
            <person name="Parey E."/>
            <person name="Louis A."/>
            <person name="Montfort J."/>
            <person name="Bouchez O."/>
            <person name="Roques C."/>
            <person name="Iampietro C."/>
            <person name="Lluch J."/>
            <person name="Castinel A."/>
            <person name="Donnadieu C."/>
            <person name="Desvignes T."/>
            <person name="Floi Bucao C."/>
            <person name="Jouanno E."/>
            <person name="Wen M."/>
            <person name="Mejri S."/>
            <person name="Dirks R."/>
            <person name="Jansen H."/>
            <person name="Henkel C."/>
            <person name="Chen W.J."/>
            <person name="Zahm M."/>
            <person name="Cabau C."/>
            <person name="Klopp C."/>
            <person name="Thompson A.W."/>
            <person name="Robinson-Rechavi M."/>
            <person name="Braasch I."/>
            <person name="Lecointre G."/>
            <person name="Bobe J."/>
            <person name="Postlethwait J.H."/>
            <person name="Berthelot C."/>
            <person name="Roest Crollius H."/>
            <person name="Guiguen Y."/>
        </authorList>
    </citation>
    <scope>NUCLEOTIDE SEQUENCE</scope>
    <source>
        <strain evidence="2">WJC10195</strain>
    </source>
</reference>
<sequence length="114" mass="12896">MESHLSHHKKPCTSQLSTANKQHHRAREDKLKLGKRKEESERTSSPAVIPATPAQSQQCYKRSWWLHTGRRRYSASRLFRKHRHASPVSSLALVAPIRTLQHTQPGASGARNGS</sequence>
<feature type="compositionally biased region" description="Basic and acidic residues" evidence="1">
    <location>
        <begin position="26"/>
        <end position="42"/>
    </location>
</feature>
<protein>
    <submittedName>
        <fullName evidence="2">Uncharacterized protein</fullName>
    </submittedName>
</protein>
<dbReference type="EMBL" id="JAINUF010000006">
    <property type="protein sequence ID" value="KAJ8357361.1"/>
    <property type="molecule type" value="Genomic_DNA"/>
</dbReference>
<evidence type="ECO:0000313" key="2">
    <source>
        <dbReference type="EMBL" id="KAJ8357361.1"/>
    </source>
</evidence>
<dbReference type="AlphaFoldDB" id="A0A9Q1FFH7"/>
<dbReference type="Proteomes" id="UP001152622">
    <property type="component" value="Chromosome 6"/>
</dbReference>
<organism evidence="2 3">
    <name type="scientific">Synaphobranchus kaupii</name>
    <name type="common">Kaup's arrowtooth eel</name>
    <dbReference type="NCBI Taxonomy" id="118154"/>
    <lineage>
        <taxon>Eukaryota</taxon>
        <taxon>Metazoa</taxon>
        <taxon>Chordata</taxon>
        <taxon>Craniata</taxon>
        <taxon>Vertebrata</taxon>
        <taxon>Euteleostomi</taxon>
        <taxon>Actinopterygii</taxon>
        <taxon>Neopterygii</taxon>
        <taxon>Teleostei</taxon>
        <taxon>Anguilliformes</taxon>
        <taxon>Synaphobranchidae</taxon>
        <taxon>Synaphobranchus</taxon>
    </lineage>
</organism>
<feature type="compositionally biased region" description="Basic residues" evidence="1">
    <location>
        <begin position="1"/>
        <end position="11"/>
    </location>
</feature>
<accession>A0A9Q1FFH7</accession>
<feature type="region of interest" description="Disordered" evidence="1">
    <location>
        <begin position="1"/>
        <end position="54"/>
    </location>
</feature>